<name>A0AAW2HRX0_9NEOP</name>
<keyword evidence="5 7" id="KW-1133">Transmembrane helix</keyword>
<feature type="transmembrane region" description="Helical" evidence="7">
    <location>
        <begin position="71"/>
        <end position="91"/>
    </location>
</feature>
<feature type="transmembrane region" description="Helical" evidence="7">
    <location>
        <begin position="267"/>
        <end position="286"/>
    </location>
</feature>
<keyword evidence="6 7" id="KW-0472">Membrane</keyword>
<evidence type="ECO:0000256" key="2">
    <source>
        <dbReference type="ARBA" id="ARBA00008789"/>
    </source>
</evidence>
<evidence type="ECO:0000256" key="4">
    <source>
        <dbReference type="ARBA" id="ARBA00022692"/>
    </source>
</evidence>
<evidence type="ECO:0000256" key="6">
    <source>
        <dbReference type="ARBA" id="ARBA00023136"/>
    </source>
</evidence>
<feature type="transmembrane region" description="Helical" evidence="7">
    <location>
        <begin position="362"/>
        <end position="385"/>
    </location>
</feature>
<dbReference type="Pfam" id="PF09815">
    <property type="entry name" value="XK-related"/>
    <property type="match status" value="1"/>
</dbReference>
<comment type="similarity">
    <text evidence="2 7">Belongs to the XK family.</text>
</comment>
<dbReference type="GO" id="GO:0043652">
    <property type="term" value="P:engulfment of apoptotic cell"/>
    <property type="evidence" value="ECO:0007669"/>
    <property type="project" value="TreeGrafter"/>
</dbReference>
<dbReference type="InterPro" id="IPR018629">
    <property type="entry name" value="XK-rel"/>
</dbReference>
<sequence length="443" mass="50703">MPLRKFIKKGSHSDVDVDCANVDTVDRPSKTFHVTLWDITGLIYSIIIHIVDVAFDINVAYHYFKNKEYAYFIWTLAFMLVPAVIITVLSMRMYVVDNDHSSVSRIAVQRRFLCLLVLLLQLASVIRYCDSLNYALRSRRAEKQGDRKKQQKFYKKMLSEDSDVALLRVFECYLESAPQQILQITILLLDQQSKKGSFHILQQSLSIGSSFLAMAWCMASYHRSIRFDQENKNNISWMGTIVQFLWHLFVTVSRIVSISVIASIYPLWTGIGVVVHWLAMSVWIAFMSNTNFCRQSKILECLFSAALGLVYIFNFMSVKEGPTRYYYLAFYPICFIQNITAAAVWALEFYSVKPYVKLSKCTFYTLISVPVVSFLLGMIFMGIYYQFLHPNRRVNTKRRNGAGSPSLGGGDVEVVYTCNGSKMPEQGGGDVFNICDSAQEVRV</sequence>
<protein>
    <recommendedName>
        <fullName evidence="7">XK-related protein</fullName>
    </recommendedName>
</protein>
<dbReference type="EMBL" id="JARGDH010000003">
    <property type="protein sequence ID" value="KAL0272684.1"/>
    <property type="molecule type" value="Genomic_DNA"/>
</dbReference>
<comment type="subcellular location">
    <subcellularLocation>
        <location evidence="1">Cell membrane</location>
        <topology evidence="1">Multi-pass membrane protein</topology>
    </subcellularLocation>
    <subcellularLocation>
        <location evidence="7">Membrane</location>
        <topology evidence="7">Multi-pass membrane protein</topology>
    </subcellularLocation>
</comment>
<feature type="transmembrane region" description="Helical" evidence="7">
    <location>
        <begin position="112"/>
        <end position="128"/>
    </location>
</feature>
<feature type="transmembrane region" description="Helical" evidence="7">
    <location>
        <begin position="298"/>
        <end position="316"/>
    </location>
</feature>
<feature type="transmembrane region" description="Helical" evidence="7">
    <location>
        <begin position="240"/>
        <end position="261"/>
    </location>
</feature>
<dbReference type="PANTHER" id="PTHR16024">
    <property type="entry name" value="XK-RELATED PROTEIN"/>
    <property type="match status" value="1"/>
</dbReference>
<gene>
    <name evidence="8" type="ORF">PYX00_005557</name>
</gene>
<reference evidence="8" key="1">
    <citation type="journal article" date="2024" name="Gigascience">
        <title>Chromosome-level genome of the poultry shaft louse Menopon gallinae provides insight into the host-switching and adaptive evolution of parasitic lice.</title>
        <authorList>
            <person name="Xu Y."/>
            <person name="Ma L."/>
            <person name="Liu S."/>
            <person name="Liang Y."/>
            <person name="Liu Q."/>
            <person name="He Z."/>
            <person name="Tian L."/>
            <person name="Duan Y."/>
            <person name="Cai W."/>
            <person name="Li H."/>
            <person name="Song F."/>
        </authorList>
    </citation>
    <scope>NUCLEOTIDE SEQUENCE</scope>
    <source>
        <strain evidence="8">Cailab_2023a</strain>
    </source>
</reference>
<evidence type="ECO:0000256" key="1">
    <source>
        <dbReference type="ARBA" id="ARBA00004651"/>
    </source>
</evidence>
<dbReference type="AlphaFoldDB" id="A0AAW2HRX0"/>
<feature type="transmembrane region" description="Helical" evidence="7">
    <location>
        <begin position="34"/>
        <end position="51"/>
    </location>
</feature>
<evidence type="ECO:0000256" key="5">
    <source>
        <dbReference type="ARBA" id="ARBA00022989"/>
    </source>
</evidence>
<accession>A0AAW2HRX0</accession>
<keyword evidence="4 7" id="KW-0812">Transmembrane</keyword>
<keyword evidence="3" id="KW-1003">Cell membrane</keyword>
<evidence type="ECO:0000256" key="3">
    <source>
        <dbReference type="ARBA" id="ARBA00022475"/>
    </source>
</evidence>
<dbReference type="GO" id="GO:0005886">
    <property type="term" value="C:plasma membrane"/>
    <property type="evidence" value="ECO:0007669"/>
    <property type="project" value="UniProtKB-SubCell"/>
</dbReference>
<organism evidence="8">
    <name type="scientific">Menopon gallinae</name>
    <name type="common">poultry shaft louse</name>
    <dbReference type="NCBI Taxonomy" id="328185"/>
    <lineage>
        <taxon>Eukaryota</taxon>
        <taxon>Metazoa</taxon>
        <taxon>Ecdysozoa</taxon>
        <taxon>Arthropoda</taxon>
        <taxon>Hexapoda</taxon>
        <taxon>Insecta</taxon>
        <taxon>Pterygota</taxon>
        <taxon>Neoptera</taxon>
        <taxon>Paraneoptera</taxon>
        <taxon>Psocodea</taxon>
        <taxon>Troctomorpha</taxon>
        <taxon>Phthiraptera</taxon>
        <taxon>Amblycera</taxon>
        <taxon>Menoponidae</taxon>
        <taxon>Menopon</taxon>
    </lineage>
</organism>
<dbReference type="EMBL" id="JARGDH010000003">
    <property type="protein sequence ID" value="KAL0272683.1"/>
    <property type="molecule type" value="Genomic_DNA"/>
</dbReference>
<dbReference type="InterPro" id="IPR050895">
    <property type="entry name" value="XK-related_scramblase"/>
</dbReference>
<feature type="transmembrane region" description="Helical" evidence="7">
    <location>
        <begin position="328"/>
        <end position="350"/>
    </location>
</feature>
<comment type="caution">
    <text evidence="8">The sequence shown here is derived from an EMBL/GenBank/DDBJ whole genome shotgun (WGS) entry which is preliminary data.</text>
</comment>
<evidence type="ECO:0000256" key="7">
    <source>
        <dbReference type="RuleBase" id="RU910716"/>
    </source>
</evidence>
<proteinExistence type="inferred from homology"/>
<dbReference type="GO" id="GO:1902742">
    <property type="term" value="P:apoptotic process involved in development"/>
    <property type="evidence" value="ECO:0007669"/>
    <property type="project" value="TreeGrafter"/>
</dbReference>
<evidence type="ECO:0000313" key="8">
    <source>
        <dbReference type="EMBL" id="KAL0272684.1"/>
    </source>
</evidence>
<dbReference type="PANTHER" id="PTHR16024:SF6">
    <property type="entry name" value="XK-RELATED PROTEIN"/>
    <property type="match status" value="1"/>
</dbReference>
<dbReference type="GO" id="GO:0070782">
    <property type="term" value="P:phosphatidylserine exposure on apoptotic cell surface"/>
    <property type="evidence" value="ECO:0007669"/>
    <property type="project" value="TreeGrafter"/>
</dbReference>